<organism evidence="1 2">
    <name type="scientific">Tupaia chinensis</name>
    <name type="common">Chinese tree shrew</name>
    <name type="synonym">Tupaia belangeri chinensis</name>
    <dbReference type="NCBI Taxonomy" id="246437"/>
    <lineage>
        <taxon>Eukaryota</taxon>
        <taxon>Metazoa</taxon>
        <taxon>Chordata</taxon>
        <taxon>Craniata</taxon>
        <taxon>Vertebrata</taxon>
        <taxon>Euteleostomi</taxon>
        <taxon>Mammalia</taxon>
        <taxon>Eutheria</taxon>
        <taxon>Euarchontoglires</taxon>
        <taxon>Scandentia</taxon>
        <taxon>Tupaiidae</taxon>
        <taxon>Tupaia</taxon>
    </lineage>
</organism>
<sequence>MDRRDSAAASGRTWPLRVAAPSQLAVRSLRLPPLADPAHRLFDDRTAKGGISGLGLREPPGTFFPDRSPYGPGHSLFVGRNPVDTFVYPRFWATPPILLRRQPR</sequence>
<evidence type="ECO:0000313" key="1">
    <source>
        <dbReference type="EMBL" id="ELW72348.1"/>
    </source>
</evidence>
<reference evidence="2" key="1">
    <citation type="submission" date="2012-07" db="EMBL/GenBank/DDBJ databases">
        <title>Genome of the Chinese tree shrew, a rising model animal genetically related to primates.</title>
        <authorList>
            <person name="Zhang G."/>
            <person name="Fan Y."/>
            <person name="Yao Y."/>
            <person name="Huang Z."/>
        </authorList>
    </citation>
    <scope>NUCLEOTIDE SEQUENCE [LARGE SCALE GENOMIC DNA]</scope>
</reference>
<dbReference type="InParanoid" id="L9LBR0"/>
<evidence type="ECO:0000313" key="2">
    <source>
        <dbReference type="Proteomes" id="UP000011518"/>
    </source>
</evidence>
<proteinExistence type="predicted"/>
<keyword evidence="2" id="KW-1185">Reference proteome</keyword>
<reference evidence="2" key="2">
    <citation type="journal article" date="2013" name="Nat. Commun.">
        <title>Genome of the Chinese tree shrew.</title>
        <authorList>
            <person name="Fan Y."/>
            <person name="Huang Z.Y."/>
            <person name="Cao C.C."/>
            <person name="Chen C.S."/>
            <person name="Chen Y.X."/>
            <person name="Fan D.D."/>
            <person name="He J."/>
            <person name="Hou H.L."/>
            <person name="Hu L."/>
            <person name="Hu X.T."/>
            <person name="Jiang X.T."/>
            <person name="Lai R."/>
            <person name="Lang Y.S."/>
            <person name="Liang B."/>
            <person name="Liao S.G."/>
            <person name="Mu D."/>
            <person name="Ma Y.Y."/>
            <person name="Niu Y.Y."/>
            <person name="Sun X.Q."/>
            <person name="Xia J.Q."/>
            <person name="Xiao J."/>
            <person name="Xiong Z.Q."/>
            <person name="Xu L."/>
            <person name="Yang L."/>
            <person name="Zhang Y."/>
            <person name="Zhao W."/>
            <person name="Zhao X.D."/>
            <person name="Zheng Y.T."/>
            <person name="Zhou J.M."/>
            <person name="Zhu Y.B."/>
            <person name="Zhang G.J."/>
            <person name="Wang J."/>
            <person name="Yao Y.G."/>
        </authorList>
    </citation>
    <scope>NUCLEOTIDE SEQUENCE [LARGE SCALE GENOMIC DNA]</scope>
</reference>
<protein>
    <submittedName>
        <fullName evidence="1">Uncharacterized protein</fullName>
    </submittedName>
</protein>
<gene>
    <name evidence="1" type="ORF">TREES_T100020204</name>
</gene>
<dbReference type="AlphaFoldDB" id="L9LBR0"/>
<dbReference type="Proteomes" id="UP000011518">
    <property type="component" value="Unassembled WGS sequence"/>
</dbReference>
<name>L9LBR0_TUPCH</name>
<accession>L9LBR0</accession>
<dbReference type="EMBL" id="KB320423">
    <property type="protein sequence ID" value="ELW72348.1"/>
    <property type="molecule type" value="Genomic_DNA"/>
</dbReference>